<evidence type="ECO:0000256" key="3">
    <source>
        <dbReference type="ARBA" id="ARBA00004123"/>
    </source>
</evidence>
<keyword evidence="22" id="KW-1185">Reference proteome</keyword>
<dbReference type="PANTHER" id="PTHR23355">
    <property type="entry name" value="RIBONUCLEASE"/>
    <property type="match status" value="1"/>
</dbReference>
<evidence type="ECO:0000313" key="21">
    <source>
        <dbReference type="EMBL" id="ORX81012.1"/>
    </source>
</evidence>
<evidence type="ECO:0000256" key="14">
    <source>
        <dbReference type="ARBA" id="ARBA00022842"/>
    </source>
</evidence>
<dbReference type="Pfam" id="PF17849">
    <property type="entry name" value="OB_Dis3"/>
    <property type="match status" value="1"/>
</dbReference>
<dbReference type="Gene3D" id="2.40.50.690">
    <property type="match status" value="1"/>
</dbReference>
<evidence type="ECO:0000259" key="20">
    <source>
        <dbReference type="SMART" id="SM00955"/>
    </source>
</evidence>
<dbReference type="Gene3D" id="2.40.50.700">
    <property type="match status" value="1"/>
</dbReference>
<reference evidence="21 22" key="1">
    <citation type="submission" date="2016-08" db="EMBL/GenBank/DDBJ databases">
        <title>A Parts List for Fungal Cellulosomes Revealed by Comparative Genomics.</title>
        <authorList>
            <consortium name="DOE Joint Genome Institute"/>
            <person name="Haitjema C.H."/>
            <person name="Gilmore S.P."/>
            <person name="Henske J.K."/>
            <person name="Solomon K.V."/>
            <person name="De Groot R."/>
            <person name="Kuo A."/>
            <person name="Mondo S.J."/>
            <person name="Salamov A.A."/>
            <person name="Labutti K."/>
            <person name="Zhao Z."/>
            <person name="Chiniquy J."/>
            <person name="Barry K."/>
            <person name="Brewer H.M."/>
            <person name="Purvine S.O."/>
            <person name="Wright A.T."/>
            <person name="Boxma B."/>
            <person name="Van Alen T."/>
            <person name="Hackstein J.H."/>
            <person name="Baker S.E."/>
            <person name="Grigoriev I.V."/>
            <person name="O'Malley M.A."/>
        </authorList>
    </citation>
    <scope>NUCLEOTIDE SEQUENCE [LARGE SCALE GENOMIC DNA]</scope>
    <source>
        <strain evidence="21 22">S4</strain>
    </source>
</reference>
<evidence type="ECO:0000256" key="16">
    <source>
        <dbReference type="ARBA" id="ARBA00023242"/>
    </source>
</evidence>
<evidence type="ECO:0000256" key="8">
    <source>
        <dbReference type="ARBA" id="ARBA00022490"/>
    </source>
</evidence>
<dbReference type="FunFam" id="2.40.50.700:FF:000001">
    <property type="entry name" value="Exosome complex exonuclease exoribonuclease (Rrp44)"/>
    <property type="match status" value="1"/>
</dbReference>
<evidence type="ECO:0000256" key="18">
    <source>
        <dbReference type="RuleBase" id="RU003901"/>
    </source>
</evidence>
<dbReference type="OrthoDB" id="372421at2759"/>
<reference evidence="21 22" key="2">
    <citation type="submission" date="2016-08" db="EMBL/GenBank/DDBJ databases">
        <title>Pervasive Adenine N6-methylation of Active Genes in Fungi.</title>
        <authorList>
            <consortium name="DOE Joint Genome Institute"/>
            <person name="Mondo S.J."/>
            <person name="Dannebaum R.O."/>
            <person name="Kuo R.C."/>
            <person name="Labutti K."/>
            <person name="Haridas S."/>
            <person name="Kuo A."/>
            <person name="Salamov A."/>
            <person name="Ahrendt S.R."/>
            <person name="Lipzen A."/>
            <person name="Sullivan W."/>
            <person name="Andreopoulos W.B."/>
            <person name="Clum A."/>
            <person name="Lindquist E."/>
            <person name="Daum C."/>
            <person name="Ramamoorthy G.K."/>
            <person name="Gryganskyi A."/>
            <person name="Culley D."/>
            <person name="Magnuson J.K."/>
            <person name="James T.Y."/>
            <person name="O'Malley M.A."/>
            <person name="Stajich J.E."/>
            <person name="Spatafora J.W."/>
            <person name="Visel A."/>
            <person name="Grigoriev I.V."/>
        </authorList>
    </citation>
    <scope>NUCLEOTIDE SEQUENCE [LARGE SCALE GENOMIC DNA]</scope>
    <source>
        <strain evidence="21 22">S4</strain>
    </source>
</reference>
<dbReference type="GO" id="GO:0000177">
    <property type="term" value="C:cytoplasmic exosome (RNase complex)"/>
    <property type="evidence" value="ECO:0007669"/>
    <property type="project" value="TreeGrafter"/>
</dbReference>
<evidence type="ECO:0000256" key="7">
    <source>
        <dbReference type="ARBA" id="ARBA00016366"/>
    </source>
</evidence>
<dbReference type="STRING" id="1754192.A0A1Y1X5N7"/>
<keyword evidence="15" id="KW-0694">RNA-binding</keyword>
<evidence type="ECO:0000256" key="4">
    <source>
        <dbReference type="ARBA" id="ARBA00004496"/>
    </source>
</evidence>
<evidence type="ECO:0000256" key="1">
    <source>
        <dbReference type="ARBA" id="ARBA00001849"/>
    </source>
</evidence>
<dbReference type="SMART" id="SM00955">
    <property type="entry name" value="RNB"/>
    <property type="match status" value="1"/>
</dbReference>
<feature type="region of interest" description="Disordered" evidence="19">
    <location>
        <begin position="816"/>
        <end position="835"/>
    </location>
</feature>
<dbReference type="GO" id="GO:0006364">
    <property type="term" value="P:rRNA processing"/>
    <property type="evidence" value="ECO:0007669"/>
    <property type="project" value="UniProtKB-KW"/>
</dbReference>
<dbReference type="GO" id="GO:0016075">
    <property type="term" value="P:rRNA catabolic process"/>
    <property type="evidence" value="ECO:0007669"/>
    <property type="project" value="TreeGrafter"/>
</dbReference>
<dbReference type="Pfam" id="PF17216">
    <property type="entry name" value="Rrp44_CSD1"/>
    <property type="match status" value="1"/>
</dbReference>
<dbReference type="Pfam" id="PF00773">
    <property type="entry name" value="RNB"/>
    <property type="match status" value="1"/>
</dbReference>
<dbReference type="InterPro" id="IPR022966">
    <property type="entry name" value="RNase_II/R_CS"/>
</dbReference>
<feature type="region of interest" description="Disordered" evidence="19">
    <location>
        <begin position="324"/>
        <end position="347"/>
    </location>
</feature>
<keyword evidence="10" id="KW-0540">Nuclease</keyword>
<comment type="subcellular location">
    <subcellularLocation>
        <location evidence="4">Cytoplasm</location>
    </subcellularLocation>
    <subcellularLocation>
        <location evidence="3">Nucleus</location>
    </subcellularLocation>
</comment>
<dbReference type="InterPro" id="IPR012340">
    <property type="entry name" value="NA-bd_OB-fold"/>
</dbReference>
<evidence type="ECO:0000256" key="19">
    <source>
        <dbReference type="SAM" id="MobiDB-lite"/>
    </source>
</evidence>
<dbReference type="InterPro" id="IPR033771">
    <property type="entry name" value="Rrp44_CSD1"/>
</dbReference>
<protein>
    <recommendedName>
        <fullName evidence="7">DIS3-like exonuclease 1</fullName>
        <ecNumber evidence="6">3.1.13.1</ecNumber>
    </recommendedName>
    <alternativeName>
        <fullName evidence="17">Ribosomal RNA-processing protein 44</fullName>
    </alternativeName>
</protein>
<organism evidence="21 22">
    <name type="scientific">Anaeromyces robustus</name>
    <dbReference type="NCBI Taxonomy" id="1754192"/>
    <lineage>
        <taxon>Eukaryota</taxon>
        <taxon>Fungi</taxon>
        <taxon>Fungi incertae sedis</taxon>
        <taxon>Chytridiomycota</taxon>
        <taxon>Chytridiomycota incertae sedis</taxon>
        <taxon>Neocallimastigomycetes</taxon>
        <taxon>Neocallimastigales</taxon>
        <taxon>Neocallimastigaceae</taxon>
        <taxon>Anaeromyces</taxon>
    </lineage>
</organism>
<evidence type="ECO:0000256" key="9">
    <source>
        <dbReference type="ARBA" id="ARBA00022552"/>
    </source>
</evidence>
<name>A0A1Y1X5N7_9FUNG</name>
<evidence type="ECO:0000256" key="2">
    <source>
        <dbReference type="ARBA" id="ARBA00001946"/>
    </source>
</evidence>
<keyword evidence="12" id="KW-0271">Exosome</keyword>
<dbReference type="EMBL" id="MCFG01000129">
    <property type="protein sequence ID" value="ORX81012.1"/>
    <property type="molecule type" value="Genomic_DNA"/>
</dbReference>
<evidence type="ECO:0000313" key="22">
    <source>
        <dbReference type="Proteomes" id="UP000193944"/>
    </source>
</evidence>
<keyword evidence="9" id="KW-0698">rRNA processing</keyword>
<dbReference type="Proteomes" id="UP000193944">
    <property type="component" value="Unassembled WGS sequence"/>
</dbReference>
<keyword evidence="11" id="KW-0378">Hydrolase</keyword>
<comment type="caution">
    <text evidence="21">The sequence shown here is derived from an EMBL/GenBank/DDBJ whole genome shotgun (WGS) entry which is preliminary data.</text>
</comment>
<sequence>MIFKDKIDRNLIIKNKKNVFKHVVRELYLRNDIPCLSECCPLSQKCHEKVNNISFTSLLQSDCMYLIPDIKTIELYFELFEHENLNNIIIAQTVFENVKQDKQRMIRKLLKTPLKHCIYFNNEMFIETYLERMKNETREHRNIREIINVGKWYSNHLNKKIPIIILSEENLDEFEIEDKNIIIMNMEKYISHFWENDEIYTLFQSLKEAIMDSKLYENELITKGICPSTKFTEHLDISVLEAGVKSGRYYKGTLYVSSNNTENAYLQGCNILDPEYQMEITNGENDILIVGQVNRNRAIDGDVVAVELLPVSQWEIKHKKRNNNINDEGKNIQEEKEEEEEEERRPTGRVVGIFTRNWRTYVSTIQIPESGSFSGSHFLTCPLELKIPKIRIKYSNAERIKDVRISVRIDNWPIDSKYPNGHYVSVIGPINDVNTEITSILVEHGLNSNPKFNDSIIKSLPIDTPENPWKPDENEIKNRRDLRDKIICSIDPPGCQDIDDTLSIEKLDDGMFELGIHIADPSFFIPEDSPLDVEARERATTVYLADRRFDMLPKVLSERVCSIRENEDRYTVSVIFKMDENANILNTWFGRTIIRSSAELAYEQAQKIIDGEKNIPGISEELRQKLRPSLVNLTKISRIIREKRIAKGGLELESLEVKFKFSDGKITDILQKEVLEVHKVVEECMILANAAVGEQLYKSFPNSALLRKHPFPVKSHFSKLIKSAQMMGYEVNIDSNYQLAQSLNEIEEKDKVAGTILKLLATRAMSEATYVSTGIDKDLNHYGLALEYYTHFTSPIRRYADMIVHRQLMNSLMIKKDNEDNNENNEANKEENKNQKLFTTTTIDNQKLINICENINIKNRESKYAQFDSTELFQALYIEQESKKRPVKNIAIITEILPNGNGFMGLCLRFGLKAPLYLRGTNNELKIPESIITKKPEDAHNYLVGGNLDYDNEKIIIEHSDLKKPEEFSLFDKVEVLLETDESRSHRNSVVMTLIQKVNTNVIAPQVRIDHQELLKNSTNQDNNGEYITDKPIEINKENKIFKSKENSIYQIIEKFNELTINSYSLN</sequence>
<dbReference type="PROSITE" id="PS01175">
    <property type="entry name" value="RIBONUCLEASE_II"/>
    <property type="match status" value="1"/>
</dbReference>
<dbReference type="InterPro" id="IPR001900">
    <property type="entry name" value="RNase_II/R"/>
</dbReference>
<comment type="cofactor">
    <cofactor evidence="2">
        <name>Mg(2+)</name>
        <dbReference type="ChEBI" id="CHEBI:18420"/>
    </cofactor>
</comment>
<comment type="catalytic activity">
    <reaction evidence="1">
        <text>Exonucleolytic cleavage in the 3'- to 5'-direction to yield nucleoside 5'-phosphates.</text>
        <dbReference type="EC" id="3.1.13.1"/>
    </reaction>
</comment>
<dbReference type="AlphaFoldDB" id="A0A1Y1X5N7"/>
<evidence type="ECO:0000256" key="5">
    <source>
        <dbReference type="ARBA" id="ARBA00005785"/>
    </source>
</evidence>
<dbReference type="InterPro" id="IPR041505">
    <property type="entry name" value="Dis3_CSD2"/>
</dbReference>
<dbReference type="Gene3D" id="2.40.50.140">
    <property type="entry name" value="Nucleic acid-binding proteins"/>
    <property type="match status" value="1"/>
</dbReference>
<proteinExistence type="inferred from homology"/>
<evidence type="ECO:0000256" key="17">
    <source>
        <dbReference type="ARBA" id="ARBA00077930"/>
    </source>
</evidence>
<evidence type="ECO:0000256" key="12">
    <source>
        <dbReference type="ARBA" id="ARBA00022835"/>
    </source>
</evidence>
<dbReference type="GO" id="GO:0000176">
    <property type="term" value="C:nuclear exosome (RNase complex)"/>
    <property type="evidence" value="ECO:0007669"/>
    <property type="project" value="UniProtKB-ARBA"/>
</dbReference>
<keyword evidence="16" id="KW-0539">Nucleus</keyword>
<dbReference type="GO" id="GO:0000956">
    <property type="term" value="P:nuclear-transcribed mRNA catabolic process"/>
    <property type="evidence" value="ECO:0007669"/>
    <property type="project" value="UniProtKB-ARBA"/>
</dbReference>
<evidence type="ECO:0000256" key="6">
    <source>
        <dbReference type="ARBA" id="ARBA00012163"/>
    </source>
</evidence>
<dbReference type="CDD" id="cd09862">
    <property type="entry name" value="PIN_Rrp44-like"/>
    <property type="match status" value="1"/>
</dbReference>
<feature type="domain" description="RNB" evidence="20">
    <location>
        <begin position="479"/>
        <end position="814"/>
    </location>
</feature>
<keyword evidence="13" id="KW-0269">Exonuclease</keyword>
<evidence type="ECO:0000256" key="15">
    <source>
        <dbReference type="ARBA" id="ARBA00022884"/>
    </source>
</evidence>
<dbReference type="GO" id="GO:0003723">
    <property type="term" value="F:RNA binding"/>
    <property type="evidence" value="ECO:0007669"/>
    <property type="project" value="UniProtKB-KW"/>
</dbReference>
<accession>A0A1Y1X5N7</accession>
<dbReference type="PANTHER" id="PTHR23355:SF30">
    <property type="entry name" value="DIS3-LIKE EXONUCLEASE 1"/>
    <property type="match status" value="1"/>
</dbReference>
<gene>
    <name evidence="21" type="ORF">BCR32DRAFT_268535</name>
</gene>
<dbReference type="Gene3D" id="3.40.50.1010">
    <property type="entry name" value="5'-nuclease"/>
    <property type="match status" value="1"/>
</dbReference>
<keyword evidence="8" id="KW-0963">Cytoplasm</keyword>
<dbReference type="SUPFAM" id="SSF50249">
    <property type="entry name" value="Nucleic acid-binding proteins"/>
    <property type="match status" value="2"/>
</dbReference>
<evidence type="ECO:0000256" key="11">
    <source>
        <dbReference type="ARBA" id="ARBA00022801"/>
    </source>
</evidence>
<dbReference type="GO" id="GO:0008859">
    <property type="term" value="F:exoribonuclease II activity"/>
    <property type="evidence" value="ECO:0007669"/>
    <property type="project" value="UniProtKB-EC"/>
</dbReference>
<evidence type="ECO:0000256" key="10">
    <source>
        <dbReference type="ARBA" id="ARBA00022722"/>
    </source>
</evidence>
<dbReference type="InterPro" id="IPR050180">
    <property type="entry name" value="RNR_Ribonuclease"/>
</dbReference>
<dbReference type="EC" id="3.1.13.1" evidence="6"/>
<comment type="similarity">
    <text evidence="5 18">Belongs to the RNR ribonuclease family.</text>
</comment>
<evidence type="ECO:0000256" key="13">
    <source>
        <dbReference type="ARBA" id="ARBA00022839"/>
    </source>
</evidence>
<keyword evidence="14" id="KW-0460">Magnesium</keyword>